<evidence type="ECO:0000256" key="1">
    <source>
        <dbReference type="SAM" id="Phobius"/>
    </source>
</evidence>
<evidence type="ECO:0000313" key="3">
    <source>
        <dbReference type="Proteomes" id="UP001306592"/>
    </source>
</evidence>
<dbReference type="Proteomes" id="UP001306592">
    <property type="component" value="Unassembled WGS sequence"/>
</dbReference>
<organism evidence="2 3">
    <name type="scientific">Erwinia aphidicola</name>
    <dbReference type="NCBI Taxonomy" id="68334"/>
    <lineage>
        <taxon>Bacteria</taxon>
        <taxon>Pseudomonadati</taxon>
        <taxon>Pseudomonadota</taxon>
        <taxon>Gammaproteobacteria</taxon>
        <taxon>Enterobacterales</taxon>
        <taxon>Erwiniaceae</taxon>
        <taxon>Erwinia</taxon>
    </lineage>
</organism>
<proteinExistence type="predicted"/>
<protein>
    <recommendedName>
        <fullName evidence="4">Holin</fullName>
    </recommendedName>
</protein>
<keyword evidence="1" id="KW-0812">Transmembrane</keyword>
<evidence type="ECO:0008006" key="4">
    <source>
        <dbReference type="Google" id="ProtNLM"/>
    </source>
</evidence>
<name>A0ABU8DMC7_ERWAP</name>
<dbReference type="EMBL" id="JBANEI010000038">
    <property type="protein sequence ID" value="MEI2684675.1"/>
    <property type="molecule type" value="Genomic_DNA"/>
</dbReference>
<keyword evidence="1" id="KW-1133">Transmembrane helix</keyword>
<feature type="transmembrane region" description="Helical" evidence="1">
    <location>
        <begin position="32"/>
        <end position="51"/>
    </location>
</feature>
<comment type="caution">
    <text evidence="2">The sequence shown here is derived from an EMBL/GenBank/DDBJ whole genome shotgun (WGS) entry which is preliminary data.</text>
</comment>
<sequence length="101" mass="11266">MKMEQQPGNIVTQFFAWLATIAGVLGWTTQDLVYFIFGFIGVVISLASYINGRIDARAARKEDQRRTKIMEDYIADVKKKPLADRPSAVEVISEAADKAEA</sequence>
<dbReference type="RefSeq" id="WP_336204542.1">
    <property type="nucleotide sequence ID" value="NZ_JBANEI010000038.1"/>
</dbReference>
<keyword evidence="1" id="KW-0472">Membrane</keyword>
<reference evidence="2 3" key="1">
    <citation type="submission" date="2024-02" db="EMBL/GenBank/DDBJ databases">
        <title>First report Erwinia aphidicola in onion in Chile.</title>
        <authorList>
            <person name="Valenzuela M."/>
            <person name="Pena M."/>
            <person name="Dutta B."/>
        </authorList>
    </citation>
    <scope>NUCLEOTIDE SEQUENCE [LARGE SCALE GENOMIC DNA]</scope>
    <source>
        <strain evidence="2 3">QCJ3A</strain>
    </source>
</reference>
<feature type="transmembrane region" description="Helical" evidence="1">
    <location>
        <begin position="7"/>
        <end position="26"/>
    </location>
</feature>
<evidence type="ECO:0000313" key="2">
    <source>
        <dbReference type="EMBL" id="MEI2684675.1"/>
    </source>
</evidence>
<keyword evidence="3" id="KW-1185">Reference proteome</keyword>
<accession>A0ABU8DMC7</accession>
<gene>
    <name evidence="2" type="ORF">V8N49_23980</name>
</gene>